<dbReference type="InterPro" id="IPR016181">
    <property type="entry name" value="Acyl_CoA_acyltransferase"/>
</dbReference>
<keyword evidence="2" id="KW-0012">Acyltransferase</keyword>
<evidence type="ECO:0000256" key="2">
    <source>
        <dbReference type="ARBA" id="ARBA00023315"/>
    </source>
</evidence>
<proteinExistence type="predicted"/>
<dbReference type="InterPro" id="IPR050832">
    <property type="entry name" value="Bact_Acetyltransf"/>
</dbReference>
<comment type="caution">
    <text evidence="4">The sequence shown here is derived from an EMBL/GenBank/DDBJ whole genome shotgun (WGS) entry which is preliminary data.</text>
</comment>
<feature type="domain" description="N-acetyltransferase" evidence="3">
    <location>
        <begin position="1"/>
        <end position="156"/>
    </location>
</feature>
<dbReference type="OrthoDB" id="4119890at2"/>
<evidence type="ECO:0000313" key="5">
    <source>
        <dbReference type="Proteomes" id="UP000331127"/>
    </source>
</evidence>
<evidence type="ECO:0000313" key="4">
    <source>
        <dbReference type="EMBL" id="GES06922.1"/>
    </source>
</evidence>
<name>A0A5M3WFQ5_9ACTN</name>
<organism evidence="4 5">
    <name type="scientific">Acrocarpospora macrocephala</name>
    <dbReference type="NCBI Taxonomy" id="150177"/>
    <lineage>
        <taxon>Bacteria</taxon>
        <taxon>Bacillati</taxon>
        <taxon>Actinomycetota</taxon>
        <taxon>Actinomycetes</taxon>
        <taxon>Streptosporangiales</taxon>
        <taxon>Streptosporangiaceae</taxon>
        <taxon>Acrocarpospora</taxon>
    </lineage>
</organism>
<dbReference type="PROSITE" id="PS51186">
    <property type="entry name" value="GNAT"/>
    <property type="match status" value="1"/>
</dbReference>
<dbReference type="Gene3D" id="3.40.630.30">
    <property type="match status" value="1"/>
</dbReference>
<keyword evidence="1 4" id="KW-0808">Transferase</keyword>
<dbReference type="AlphaFoldDB" id="A0A5M3WFQ5"/>
<dbReference type="InterPro" id="IPR000182">
    <property type="entry name" value="GNAT_dom"/>
</dbReference>
<reference evidence="4 5" key="1">
    <citation type="submission" date="2019-10" db="EMBL/GenBank/DDBJ databases">
        <title>Whole genome shotgun sequence of Acrocarpospora macrocephala NBRC 16266.</title>
        <authorList>
            <person name="Ichikawa N."/>
            <person name="Kimura A."/>
            <person name="Kitahashi Y."/>
            <person name="Komaki H."/>
            <person name="Oguchi A."/>
        </authorList>
    </citation>
    <scope>NUCLEOTIDE SEQUENCE [LARGE SCALE GENOMIC DNA]</scope>
    <source>
        <strain evidence="4 5">NBRC 16266</strain>
    </source>
</reference>
<dbReference type="RefSeq" id="WP_155352632.1">
    <property type="nucleotide sequence ID" value="NZ_BAAAHL010000029.1"/>
</dbReference>
<dbReference type="SUPFAM" id="SSF55729">
    <property type="entry name" value="Acyl-CoA N-acyltransferases (Nat)"/>
    <property type="match status" value="2"/>
</dbReference>
<dbReference type="Pfam" id="PF00583">
    <property type="entry name" value="Acetyltransf_1"/>
    <property type="match status" value="1"/>
</dbReference>
<dbReference type="Proteomes" id="UP000331127">
    <property type="component" value="Unassembled WGS sequence"/>
</dbReference>
<sequence>MDIERLDYADPGDRLHAFHAIAAADEAPGPVSSFPRFAVVAEHGWTAEYGETYVARLDGQVVGGVAVHIPGTDNTHAALLRIFHVSSAHRRQGIGTALLERAITRARAHDRQILFAEARPDSPGGAFTRKHGFEAASAQARRILDLTSVDWTAYEKGVASLSPDYTLDRWQDAAPDDLVDDAATLMDAMNDAPSDGLDTEPMRWTAARIRRFEAGWAKGQQTAYTTIARHRPTGRPVGFTRIITDHTPDGWGRQTDTAVLREHRGHHLGLIMKQANTTWFHAEQPTATKIITWNAITNTHMIAINEQLGYRLLDIWNEWQLSL</sequence>
<dbReference type="PANTHER" id="PTHR43877:SF1">
    <property type="entry name" value="ACETYLTRANSFERASE"/>
    <property type="match status" value="1"/>
</dbReference>
<evidence type="ECO:0000256" key="1">
    <source>
        <dbReference type="ARBA" id="ARBA00022679"/>
    </source>
</evidence>
<dbReference type="CDD" id="cd04301">
    <property type="entry name" value="NAT_SF"/>
    <property type="match status" value="1"/>
</dbReference>
<keyword evidence="5" id="KW-1185">Reference proteome</keyword>
<evidence type="ECO:0000259" key="3">
    <source>
        <dbReference type="PROSITE" id="PS51186"/>
    </source>
</evidence>
<accession>A0A5M3WFQ5</accession>
<dbReference type="GO" id="GO:0016747">
    <property type="term" value="F:acyltransferase activity, transferring groups other than amino-acyl groups"/>
    <property type="evidence" value="ECO:0007669"/>
    <property type="project" value="InterPro"/>
</dbReference>
<dbReference type="PANTHER" id="PTHR43877">
    <property type="entry name" value="AMINOALKYLPHOSPHONATE N-ACETYLTRANSFERASE-RELATED-RELATED"/>
    <property type="match status" value="1"/>
</dbReference>
<protein>
    <submittedName>
        <fullName evidence="4">N-acetyltransferase</fullName>
    </submittedName>
</protein>
<dbReference type="EMBL" id="BLAE01000004">
    <property type="protein sequence ID" value="GES06922.1"/>
    <property type="molecule type" value="Genomic_DNA"/>
</dbReference>
<gene>
    <name evidence="4" type="ORF">Amac_005170</name>
</gene>